<keyword evidence="2" id="KW-0614">Plasmid</keyword>
<sequence length="32" mass="3553">MRQAAASLAPCASPPYRPAFMEARHRPVPQNM</sequence>
<evidence type="ECO:0000256" key="1">
    <source>
        <dbReference type="SAM" id="MobiDB-lite"/>
    </source>
</evidence>
<dbReference type="EMBL" id="JN796410">
    <property type="protein sequence ID" value="AFR24439.1"/>
    <property type="molecule type" value="Genomic_DNA"/>
</dbReference>
<organism evidence="2">
    <name type="scientific">Salmonella enteritidis</name>
    <dbReference type="NCBI Taxonomy" id="149539"/>
    <lineage>
        <taxon>Bacteria</taxon>
        <taxon>Pseudomonadati</taxon>
        <taxon>Pseudomonadota</taxon>
        <taxon>Gammaproteobacteria</taxon>
        <taxon>Enterobacterales</taxon>
        <taxon>Enterobacteriaceae</taxon>
        <taxon>Salmonella</taxon>
    </lineage>
</organism>
<gene>
    <name evidence="2" type="ORF">pS1400_89_0055</name>
</gene>
<feature type="region of interest" description="Disordered" evidence="1">
    <location>
        <begin position="1"/>
        <end position="32"/>
    </location>
</feature>
<proteinExistence type="predicted"/>
<dbReference type="AlphaFoldDB" id="T1PWW7"/>
<accession>T1PWW7</accession>
<feature type="compositionally biased region" description="Low complexity" evidence="1">
    <location>
        <begin position="1"/>
        <end position="11"/>
    </location>
</feature>
<name>T1PWW7_SALEN</name>
<reference evidence="2" key="1">
    <citation type="submission" date="2011-09" db="EMBL/GenBank/DDBJ databases">
        <title>Acquisition of an 89kb plasmid in Salmonella enterica Enteritidis confers increased invasiveness and promotes the growth of SE in eggs.</title>
        <authorList>
            <person name="Coward C."/>
            <person name="Sait L."/>
            <person name="Cogan T."/>
            <person name="Humphrey T.J."/>
            <person name="Maskell D.J."/>
        </authorList>
    </citation>
    <scope>NUCLEOTIDE SEQUENCE</scope>
    <source>
        <strain evidence="2">S1400/94</strain>
        <plasmid evidence="2">pS1400_89</plasmid>
    </source>
</reference>
<protein>
    <submittedName>
        <fullName evidence="2">Uncharacterized protein</fullName>
    </submittedName>
</protein>
<evidence type="ECO:0000313" key="2">
    <source>
        <dbReference type="EMBL" id="AFR24439.1"/>
    </source>
</evidence>
<geneLocation type="plasmid" evidence="2">
    <name>pS1400_89</name>
</geneLocation>